<dbReference type="InterPro" id="IPR019657">
    <property type="entry name" value="ComFB"/>
</dbReference>
<accession>A0ABU9BC68</accession>
<evidence type="ECO:0000313" key="2">
    <source>
        <dbReference type="Proteomes" id="UP001368500"/>
    </source>
</evidence>
<keyword evidence="2" id="KW-1185">Reference proteome</keyword>
<name>A0ABU9BC68_9BURK</name>
<sequence length="97" mass="10778">MPDLDFSSVHNAHEKAVFDAVVAMAPRYPAIGENADLLADVACVALNRLVPRYIRHTADLAFFMTEKERAATARDIAESVDFAFGYVQARHIMAARR</sequence>
<comment type="caution">
    <text evidence="1">The sequence shown here is derived from an EMBL/GenBank/DDBJ whole genome shotgun (WGS) entry which is preliminary data.</text>
</comment>
<dbReference type="EMBL" id="JBBUTF010000013">
    <property type="protein sequence ID" value="MEK8027256.1"/>
    <property type="molecule type" value="Genomic_DNA"/>
</dbReference>
<reference evidence="1 2" key="1">
    <citation type="submission" date="2024-04" db="EMBL/GenBank/DDBJ databases">
        <title>Novel species of the genus Ideonella isolated from streams.</title>
        <authorList>
            <person name="Lu H."/>
        </authorList>
    </citation>
    <scope>NUCLEOTIDE SEQUENCE [LARGE SCALE GENOMIC DNA]</scope>
    <source>
        <strain evidence="1 2">BYS139W</strain>
    </source>
</reference>
<protein>
    <submittedName>
        <fullName evidence="1">Late competence development ComFB family protein</fullName>
    </submittedName>
</protein>
<dbReference type="Pfam" id="PF10719">
    <property type="entry name" value="ComFB"/>
    <property type="match status" value="1"/>
</dbReference>
<dbReference type="Proteomes" id="UP001368500">
    <property type="component" value="Unassembled WGS sequence"/>
</dbReference>
<gene>
    <name evidence="1" type="ORF">AACH11_14920</name>
</gene>
<dbReference type="RefSeq" id="WP_341375033.1">
    <property type="nucleotide sequence ID" value="NZ_JBBUTF010000013.1"/>
</dbReference>
<evidence type="ECO:0000313" key="1">
    <source>
        <dbReference type="EMBL" id="MEK8027256.1"/>
    </source>
</evidence>
<organism evidence="1 2">
    <name type="scientific">Pseudaquabacterium rugosum</name>
    <dbReference type="NCBI Taxonomy" id="2984194"/>
    <lineage>
        <taxon>Bacteria</taxon>
        <taxon>Pseudomonadati</taxon>
        <taxon>Pseudomonadota</taxon>
        <taxon>Betaproteobacteria</taxon>
        <taxon>Burkholderiales</taxon>
        <taxon>Sphaerotilaceae</taxon>
        <taxon>Pseudaquabacterium</taxon>
    </lineage>
</organism>
<proteinExistence type="predicted"/>